<proteinExistence type="predicted"/>
<dbReference type="AlphaFoldDB" id="A0AAJ2JU25"/>
<dbReference type="RefSeq" id="WP_315745648.1">
    <property type="nucleotide sequence ID" value="NZ_JAVYAA010000002.1"/>
</dbReference>
<dbReference type="Proteomes" id="UP001250538">
    <property type="component" value="Unassembled WGS sequence"/>
</dbReference>
<comment type="caution">
    <text evidence="1">The sequence shown here is derived from an EMBL/GenBank/DDBJ whole genome shotgun (WGS) entry which is preliminary data.</text>
</comment>
<dbReference type="EMBL" id="JAVYAA010000002">
    <property type="protein sequence ID" value="MDT8977073.1"/>
    <property type="molecule type" value="Genomic_DNA"/>
</dbReference>
<protein>
    <submittedName>
        <fullName evidence="1">Uncharacterized protein</fullName>
    </submittedName>
</protein>
<evidence type="ECO:0000313" key="2">
    <source>
        <dbReference type="Proteomes" id="UP001250538"/>
    </source>
</evidence>
<evidence type="ECO:0000313" key="1">
    <source>
        <dbReference type="EMBL" id="MDT8977073.1"/>
    </source>
</evidence>
<name>A0AAJ2JU25_9BACL</name>
<reference evidence="2" key="1">
    <citation type="submission" date="2023-09" db="EMBL/GenBank/DDBJ databases">
        <title>Paenibacillus sp. chi10 Genome sequencing and assembly.</title>
        <authorList>
            <person name="Kim I."/>
        </authorList>
    </citation>
    <scope>NUCLEOTIDE SEQUENCE [LARGE SCALE GENOMIC DNA]</scope>
    <source>
        <strain evidence="2">chi10</strain>
    </source>
</reference>
<gene>
    <name evidence="1" type="ORF">RQP50_12550</name>
</gene>
<sequence length="338" mass="39526">MTSSTSNISNEKILPMSPPILSSYPVYSNLLSVISNVPEASPWILSNYIQLVNNPQKPTIYFPTGYAHECPFISEQIINKTFIRNKWNNDIVGFIIDCINLGYYIYLIVDEYYISASWAYKKQSFTHDLFVFGYNKSLKKFNIADNFKHGIYAYNTCSFYELQKAYSSLKNADEDYLGFNGCVRLYNINPKVIYEFNIDLVIDSINDYLVGKSTPREPEHYRKNYVFGINVYNYMRDYLKAVHKECDLRAFHTLFEHKKLMLQRIQFMEKLGFLENSGLIYDDYSAVKNKCETNLFRLIKFNMTQNSSLLDKVVSSMDEIVSREKYALENLLNNIVLK</sequence>
<keyword evidence="2" id="KW-1185">Reference proteome</keyword>
<accession>A0AAJ2JU25</accession>
<organism evidence="1 2">
    <name type="scientific">Paenibacillus suaedae</name>
    <dbReference type="NCBI Taxonomy" id="3077233"/>
    <lineage>
        <taxon>Bacteria</taxon>
        <taxon>Bacillati</taxon>
        <taxon>Bacillota</taxon>
        <taxon>Bacilli</taxon>
        <taxon>Bacillales</taxon>
        <taxon>Paenibacillaceae</taxon>
        <taxon>Paenibacillus</taxon>
    </lineage>
</organism>